<dbReference type="Proteomes" id="UP000235145">
    <property type="component" value="Unassembled WGS sequence"/>
</dbReference>
<dbReference type="EMBL" id="NBSK02000005">
    <property type="protein sequence ID" value="KAJ0204433.1"/>
    <property type="molecule type" value="Genomic_DNA"/>
</dbReference>
<name>A0A9R1VE03_LACSA</name>
<evidence type="ECO:0000313" key="1">
    <source>
        <dbReference type="EMBL" id="KAJ0204433.1"/>
    </source>
</evidence>
<reference evidence="1 2" key="1">
    <citation type="journal article" date="2017" name="Nat. Commun.">
        <title>Genome assembly with in vitro proximity ligation data and whole-genome triplication in lettuce.</title>
        <authorList>
            <person name="Reyes-Chin-Wo S."/>
            <person name="Wang Z."/>
            <person name="Yang X."/>
            <person name="Kozik A."/>
            <person name="Arikit S."/>
            <person name="Song C."/>
            <person name="Xia L."/>
            <person name="Froenicke L."/>
            <person name="Lavelle D.O."/>
            <person name="Truco M.J."/>
            <person name="Xia R."/>
            <person name="Zhu S."/>
            <person name="Xu C."/>
            <person name="Xu H."/>
            <person name="Xu X."/>
            <person name="Cox K."/>
            <person name="Korf I."/>
            <person name="Meyers B.C."/>
            <person name="Michelmore R.W."/>
        </authorList>
    </citation>
    <scope>NUCLEOTIDE SEQUENCE [LARGE SCALE GENOMIC DNA]</scope>
    <source>
        <strain evidence="2">cv. Salinas</strain>
        <tissue evidence="1">Seedlings</tissue>
    </source>
</reference>
<evidence type="ECO:0000313" key="2">
    <source>
        <dbReference type="Proteomes" id="UP000235145"/>
    </source>
</evidence>
<accession>A0A9R1VE03</accession>
<dbReference type="AlphaFoldDB" id="A0A9R1VE03"/>
<protein>
    <submittedName>
        <fullName evidence="1">Uncharacterized protein</fullName>
    </submittedName>
</protein>
<comment type="caution">
    <text evidence="1">The sequence shown here is derived from an EMBL/GenBank/DDBJ whole genome shotgun (WGS) entry which is preliminary data.</text>
</comment>
<sequence>MIEIVAIRLDSMVVAEVPKPASAAEYFFKMGVILLMATALNVQISKPTSEGVVDMFSTALRLLVSFMMMYWMMLIQHVGFDLAVLAGDFLLFRACINLASLKNTEVKLQH</sequence>
<keyword evidence="2" id="KW-1185">Reference proteome</keyword>
<proteinExistence type="predicted"/>
<gene>
    <name evidence="1" type="ORF">LSAT_V11C500282120</name>
</gene>
<organism evidence="1 2">
    <name type="scientific">Lactuca sativa</name>
    <name type="common">Garden lettuce</name>
    <dbReference type="NCBI Taxonomy" id="4236"/>
    <lineage>
        <taxon>Eukaryota</taxon>
        <taxon>Viridiplantae</taxon>
        <taxon>Streptophyta</taxon>
        <taxon>Embryophyta</taxon>
        <taxon>Tracheophyta</taxon>
        <taxon>Spermatophyta</taxon>
        <taxon>Magnoliopsida</taxon>
        <taxon>eudicotyledons</taxon>
        <taxon>Gunneridae</taxon>
        <taxon>Pentapetalae</taxon>
        <taxon>asterids</taxon>
        <taxon>campanulids</taxon>
        <taxon>Asterales</taxon>
        <taxon>Asteraceae</taxon>
        <taxon>Cichorioideae</taxon>
        <taxon>Cichorieae</taxon>
        <taxon>Lactucinae</taxon>
        <taxon>Lactuca</taxon>
    </lineage>
</organism>